<organism evidence="2 3">
    <name type="scientific">Candidatus Doudnabacteria bacterium RIFCSPLOWO2_02_FULL_48_13</name>
    <dbReference type="NCBI Taxonomy" id="1817845"/>
    <lineage>
        <taxon>Bacteria</taxon>
        <taxon>Candidatus Doudnaibacteriota</taxon>
    </lineage>
</organism>
<dbReference type="AlphaFoldDB" id="A0A1F5Q908"/>
<keyword evidence="1" id="KW-0472">Membrane</keyword>
<keyword evidence="1" id="KW-0812">Transmembrane</keyword>
<reference evidence="2 3" key="1">
    <citation type="journal article" date="2016" name="Nat. Commun.">
        <title>Thousands of microbial genomes shed light on interconnected biogeochemical processes in an aquifer system.</title>
        <authorList>
            <person name="Anantharaman K."/>
            <person name="Brown C.T."/>
            <person name="Hug L.A."/>
            <person name="Sharon I."/>
            <person name="Castelle C.J."/>
            <person name="Probst A.J."/>
            <person name="Thomas B.C."/>
            <person name="Singh A."/>
            <person name="Wilkins M.J."/>
            <person name="Karaoz U."/>
            <person name="Brodie E.L."/>
            <person name="Williams K.H."/>
            <person name="Hubbard S.S."/>
            <person name="Banfield J.F."/>
        </authorList>
    </citation>
    <scope>NUCLEOTIDE SEQUENCE [LARGE SCALE GENOMIC DNA]</scope>
</reference>
<evidence type="ECO:0000256" key="1">
    <source>
        <dbReference type="SAM" id="Phobius"/>
    </source>
</evidence>
<keyword evidence="1" id="KW-1133">Transmembrane helix</keyword>
<gene>
    <name evidence="2" type="ORF">A3J05_01285</name>
</gene>
<feature type="transmembrane region" description="Helical" evidence="1">
    <location>
        <begin position="12"/>
        <end position="35"/>
    </location>
</feature>
<accession>A0A1F5Q908</accession>
<dbReference type="Proteomes" id="UP000177235">
    <property type="component" value="Unassembled WGS sequence"/>
</dbReference>
<evidence type="ECO:0000313" key="3">
    <source>
        <dbReference type="Proteomes" id="UP000177235"/>
    </source>
</evidence>
<evidence type="ECO:0000313" key="2">
    <source>
        <dbReference type="EMBL" id="OGE98597.1"/>
    </source>
</evidence>
<comment type="caution">
    <text evidence="2">The sequence shown here is derived from an EMBL/GenBank/DDBJ whole genome shotgun (WGS) entry which is preliminary data.</text>
</comment>
<sequence length="232" mass="24787">MKNRTNSQDGVTIIIAIVLLATISFVSFSLSSVILREIRAARLVQNSEPALASANSGGEVSLYRLQRNIGGISVSGVAMQSSGATFDVVPDLTDTQFPFTATANDAFVSIYNPDSLTTADTGARSVRVTNNGPRHADIWVRPWSNSETVRCFFNNVNPGDSRTCNLLGPDYRYQIHIQRTGGGGQNALGFVEAFTGPDATGSALGIPSASPVLDVTGRHSEVQRKIRVNLSQ</sequence>
<evidence type="ECO:0008006" key="4">
    <source>
        <dbReference type="Google" id="ProtNLM"/>
    </source>
</evidence>
<dbReference type="EMBL" id="MFFF01000029">
    <property type="protein sequence ID" value="OGE98597.1"/>
    <property type="molecule type" value="Genomic_DNA"/>
</dbReference>
<proteinExistence type="predicted"/>
<name>A0A1F5Q908_9BACT</name>
<protein>
    <recommendedName>
        <fullName evidence="4">Type 4 fimbrial biogenesis protein PilX N-terminal domain-containing protein</fullName>
    </recommendedName>
</protein>